<dbReference type="Gene3D" id="2.30.30.390">
    <property type="entry name" value="Hemimethylated DNA-binding domain"/>
    <property type="match status" value="1"/>
</dbReference>
<dbReference type="Pfam" id="PF12937">
    <property type="entry name" value="F-box-like"/>
    <property type="match status" value="1"/>
</dbReference>
<dbReference type="SUPFAM" id="SSF141255">
    <property type="entry name" value="YccV-like"/>
    <property type="match status" value="1"/>
</dbReference>
<dbReference type="InterPro" id="IPR001810">
    <property type="entry name" value="F-box_dom"/>
</dbReference>
<dbReference type="InterPro" id="IPR032698">
    <property type="entry name" value="SirB1_N"/>
</dbReference>
<accession>A0A5S6KHQ3</accession>
<dbReference type="InterPro" id="IPR036623">
    <property type="entry name" value="Hemimethylated_DNA-bd_sf"/>
</dbReference>
<dbReference type="STRING" id="8364.ENSXETP00000008404"/>
<reference evidence="2" key="1">
    <citation type="journal article" date="2010" name="Science">
        <title>The genome of the Western clawed frog Xenopus tropicalis.</title>
        <authorList>
            <person name="Hellsten U."/>
            <person name="Harland R.M."/>
            <person name="Gilchrist M.J."/>
            <person name="Hendrix D."/>
            <person name="Jurka J."/>
            <person name="Kapitonov V."/>
            <person name="Ovcharenko I."/>
            <person name="Putnam N.H."/>
            <person name="Shu S."/>
            <person name="Taher L."/>
            <person name="Blitz I.L."/>
            <person name="Blumberg B."/>
            <person name="Dichmann D.S."/>
            <person name="Dubchak I."/>
            <person name="Amaya E."/>
            <person name="Detter J.C."/>
            <person name="Fletcher R."/>
            <person name="Gerhard D.S."/>
            <person name="Goodstein D."/>
            <person name="Graves T."/>
            <person name="Grigoriev I.V."/>
            <person name="Grimwood J."/>
            <person name="Kawashima T."/>
            <person name="Lindquist E."/>
            <person name="Lucas S.M."/>
            <person name="Mead P.E."/>
            <person name="Mitros T."/>
            <person name="Ogino H."/>
            <person name="Ohta Y."/>
            <person name="Poliakov A.V."/>
            <person name="Pollet N."/>
            <person name="Robert J."/>
            <person name="Salamov A."/>
            <person name="Sater A.K."/>
            <person name="Schmutz J."/>
            <person name="Terry A."/>
            <person name="Vize P.D."/>
            <person name="Warren W.C."/>
            <person name="Wells D."/>
            <person name="Wills A."/>
            <person name="Wilson R.K."/>
            <person name="Zimmerman L.B."/>
            <person name="Zorn A.M."/>
            <person name="Grainger R."/>
            <person name="Grammer T."/>
            <person name="Khokha M.K."/>
            <person name="Richardson P.M."/>
            <person name="Rokhsar D.S."/>
        </authorList>
    </citation>
    <scope>NUCLEOTIDE SEQUENCE [LARGE SCALE GENOMIC DNA]</scope>
    <source>
        <strain evidence="2">Nigerian</strain>
    </source>
</reference>
<dbReference type="GeneTree" id="ENSGT00390000013284"/>
<sequence length="669" mass="76074">MHRCIAPIDFKEAKLQPNYCAAAVASLLSACARQIRQTCKQCKMAASLTIAGSSSTEDFSADDTLSPPGIAQLPCEIVEHILCSGSLGHEDIVSMSCTCRRLRDACAGRGKVWRRQLFDRWPSLKKYYSPLDSLDWKEEYKTRHNAGIATHATVASFTKQLVVEHRIPCESYNDLDSLGYPAHFVEDELLAIVNSENRKCLSLKYCAKKLLYFMRQEATMCRLKDFLQQPVEHQDILEGAVLIDQYCNPLEDVCLEKIQAQIESILIKVKATLSARNTRHPSLSLQAGGMCYIEDVDLQQQALDSLNHVLFVEQMFKGNVADFYNPLNSYIHQVLITKTGIPISLSVLYLTLASHLGVELEPVNFPHHFMLRWCQGPPGSNISDYLYVDAFGGGRRLTAKECECMIGQHVTEEFYAAVNTKEVMQRMVGNLLNLGKRESKDRSFMLLRVSLELYLVMYPDSVQHLLLQARLYFHLGIWPEKLLIFTRMDSTVLDILQNIQALDPSQHGAVAYLVQHTLVHIEKRKEENALDCKLRSNENQVSYSIGLVVRHKRYDYSGVIFGWDPFCMMPPDWIDNMDIHSLSQGADQAFYNVLLEDGSCSYVAQENLEPHPSPKEIRHPEIGLYFSEFTGTYYIANENLQLQYPEDPEFTLSFHQTSDEQSNSPQHES</sequence>
<evidence type="ECO:0000313" key="2">
    <source>
        <dbReference type="Ensembl" id="ENSXETP00000008404"/>
    </source>
</evidence>
<dbReference type="Pfam" id="PF13369">
    <property type="entry name" value="Transglut_core2"/>
    <property type="match status" value="1"/>
</dbReference>
<dbReference type="Pfam" id="PF08755">
    <property type="entry name" value="YccV-like"/>
    <property type="match status" value="1"/>
</dbReference>
<dbReference type="AlphaFoldDB" id="A0A5S6KHQ3"/>
<dbReference type="PROSITE" id="PS51257">
    <property type="entry name" value="PROKAR_LIPOPROTEIN"/>
    <property type="match status" value="1"/>
</dbReference>
<dbReference type="NCBIfam" id="TIGR02097">
    <property type="entry name" value="yccV"/>
    <property type="match status" value="1"/>
</dbReference>
<dbReference type="PANTHER" id="PTHR31350">
    <property type="entry name" value="SI:DKEY-261L7.2"/>
    <property type="match status" value="1"/>
</dbReference>
<dbReference type="Gene3D" id="1.20.1280.50">
    <property type="match status" value="1"/>
</dbReference>
<gene>
    <name evidence="2" type="primary">tmem129</name>
</gene>
<dbReference type="PANTHER" id="PTHR31350:SF21">
    <property type="entry name" value="F-BOX ONLY PROTEIN 21"/>
    <property type="match status" value="1"/>
</dbReference>
<dbReference type="InterPro" id="IPR036047">
    <property type="entry name" value="F-box-like_dom_sf"/>
</dbReference>
<dbReference type="SMART" id="SM00992">
    <property type="entry name" value="YccV-like"/>
    <property type="match status" value="1"/>
</dbReference>
<feature type="domain" description="Hemimethylated DNA-binding" evidence="1">
    <location>
        <begin position="540"/>
        <end position="636"/>
    </location>
</feature>
<dbReference type="SUPFAM" id="SSF81383">
    <property type="entry name" value="F-box domain"/>
    <property type="match status" value="1"/>
</dbReference>
<name>A0A5S6KHQ3_XENTR</name>
<dbReference type="Ensembl" id="ENSXETT00000008404">
    <property type="protein sequence ID" value="ENSXETP00000008404"/>
    <property type="gene ID" value="ENSXETG00000003875"/>
</dbReference>
<evidence type="ECO:0000259" key="1">
    <source>
        <dbReference type="SMART" id="SM00992"/>
    </source>
</evidence>
<organism evidence="2">
    <name type="scientific">Xenopus tropicalis</name>
    <name type="common">Western clawed frog</name>
    <name type="synonym">Silurana tropicalis</name>
    <dbReference type="NCBI Taxonomy" id="8364"/>
    <lineage>
        <taxon>Eukaryota</taxon>
        <taxon>Metazoa</taxon>
        <taxon>Chordata</taxon>
        <taxon>Craniata</taxon>
        <taxon>Vertebrata</taxon>
        <taxon>Euteleostomi</taxon>
        <taxon>Amphibia</taxon>
        <taxon>Batrachia</taxon>
        <taxon>Anura</taxon>
        <taxon>Pipoidea</taxon>
        <taxon>Pipidae</taxon>
        <taxon>Xenopodinae</taxon>
        <taxon>Xenopus</taxon>
        <taxon>Silurana</taxon>
    </lineage>
</organism>
<dbReference type="InterPro" id="IPR011722">
    <property type="entry name" value="Hemimethylated_DNA-bd_dom"/>
</dbReference>
<dbReference type="Bgee" id="ENSXETG00000003875">
    <property type="expression patterns" value="Expressed in egg cell and 14 other cell types or tissues"/>
</dbReference>
<dbReference type="Xenbase" id="XB-GENE-5934178">
    <property type="gene designation" value="tmem129"/>
</dbReference>
<protein>
    <submittedName>
        <fullName evidence="2">E3 ubiquitin-protein ligase TM129</fullName>
    </submittedName>
</protein>
<dbReference type="GO" id="GO:0003677">
    <property type="term" value="F:DNA binding"/>
    <property type="evidence" value="ECO:0007669"/>
    <property type="project" value="InterPro"/>
</dbReference>
<proteinExistence type="predicted"/>
<reference evidence="2" key="2">
    <citation type="submission" date="2019-11" db="UniProtKB">
        <authorList>
            <consortium name="Ensembl"/>
        </authorList>
    </citation>
    <scope>IDENTIFICATION</scope>
</reference>